<dbReference type="Gene3D" id="1.20.1250.20">
    <property type="entry name" value="MFS general substrate transporter like domains"/>
    <property type="match status" value="1"/>
</dbReference>
<dbReference type="GeneID" id="116940701"/>
<feature type="transmembrane region" description="Helical" evidence="6">
    <location>
        <begin position="803"/>
        <end position="825"/>
    </location>
</feature>
<dbReference type="SUPFAM" id="SSF103473">
    <property type="entry name" value="MFS general substrate transporter"/>
    <property type="match status" value="1"/>
</dbReference>
<dbReference type="CTD" id="84179"/>
<dbReference type="KEGG" id="pmrn:116940701"/>
<evidence type="ECO:0000256" key="5">
    <source>
        <dbReference type="SAM" id="MobiDB-lite"/>
    </source>
</evidence>
<feature type="compositionally biased region" description="Basic and acidic residues" evidence="5">
    <location>
        <begin position="45"/>
        <end position="61"/>
    </location>
</feature>
<accession>A0AAJ7SYC7</accession>
<feature type="compositionally biased region" description="Low complexity" evidence="5">
    <location>
        <begin position="1"/>
        <end position="10"/>
    </location>
</feature>
<feature type="transmembrane region" description="Helical" evidence="6">
    <location>
        <begin position="770"/>
        <end position="797"/>
    </location>
</feature>
<feature type="compositionally biased region" description="Basic and acidic residues" evidence="5">
    <location>
        <begin position="534"/>
        <end position="545"/>
    </location>
</feature>
<gene>
    <name evidence="8" type="primary">SLC49A3</name>
</gene>
<evidence type="ECO:0000256" key="4">
    <source>
        <dbReference type="ARBA" id="ARBA00023136"/>
    </source>
</evidence>
<dbReference type="InterPro" id="IPR049680">
    <property type="entry name" value="FLVCR1-2_SLC49-like"/>
</dbReference>
<feature type="compositionally biased region" description="Basic and acidic residues" evidence="5">
    <location>
        <begin position="184"/>
        <end position="194"/>
    </location>
</feature>
<dbReference type="PANTHER" id="PTHR10924:SF6">
    <property type="entry name" value="SOLUTE CARRIER FAMILY 49 MEMBER A3"/>
    <property type="match status" value="1"/>
</dbReference>
<dbReference type="AlphaFoldDB" id="A0AAJ7SYC7"/>
<evidence type="ECO:0000256" key="6">
    <source>
        <dbReference type="SAM" id="Phobius"/>
    </source>
</evidence>
<feature type="compositionally biased region" description="Basic and acidic residues" evidence="5">
    <location>
        <begin position="249"/>
        <end position="266"/>
    </location>
</feature>
<keyword evidence="7" id="KW-1185">Reference proteome</keyword>
<feature type="transmembrane region" description="Helical" evidence="6">
    <location>
        <begin position="908"/>
        <end position="931"/>
    </location>
</feature>
<feature type="transmembrane region" description="Helical" evidence="6">
    <location>
        <begin position="1023"/>
        <end position="1045"/>
    </location>
</feature>
<evidence type="ECO:0000256" key="1">
    <source>
        <dbReference type="ARBA" id="ARBA00004141"/>
    </source>
</evidence>
<feature type="compositionally biased region" description="Basic and acidic residues" evidence="5">
    <location>
        <begin position="423"/>
        <end position="436"/>
    </location>
</feature>
<dbReference type="Proteomes" id="UP001318040">
    <property type="component" value="Chromosome 9"/>
</dbReference>
<feature type="transmembrane region" description="Helical" evidence="6">
    <location>
        <begin position="740"/>
        <end position="758"/>
    </location>
</feature>
<feature type="compositionally biased region" description="Basic and acidic residues" evidence="5">
    <location>
        <begin position="445"/>
        <end position="469"/>
    </location>
</feature>
<feature type="compositionally biased region" description="Basic and acidic residues" evidence="5">
    <location>
        <begin position="104"/>
        <end position="126"/>
    </location>
</feature>
<feature type="transmembrane region" description="Helical" evidence="6">
    <location>
        <begin position="1136"/>
        <end position="1156"/>
    </location>
</feature>
<feature type="region of interest" description="Disordered" evidence="5">
    <location>
        <begin position="1"/>
        <end position="559"/>
    </location>
</feature>
<proteinExistence type="predicted"/>
<feature type="compositionally biased region" description="Acidic residues" evidence="5">
    <location>
        <begin position="390"/>
        <end position="405"/>
    </location>
</feature>
<keyword evidence="4 6" id="KW-0472">Membrane</keyword>
<comment type="subcellular location">
    <subcellularLocation>
        <location evidence="1">Membrane</location>
        <topology evidence="1">Multi-pass membrane protein</topology>
    </subcellularLocation>
</comment>
<dbReference type="PANTHER" id="PTHR10924">
    <property type="entry name" value="MAJOR FACILITATOR SUPERFAMILY PROTEIN-RELATED"/>
    <property type="match status" value="1"/>
</dbReference>
<dbReference type="CDD" id="cd17399">
    <property type="entry name" value="MFS_MFSD7"/>
    <property type="match status" value="1"/>
</dbReference>
<dbReference type="InterPro" id="IPR036259">
    <property type="entry name" value="MFS_trans_sf"/>
</dbReference>
<evidence type="ECO:0000256" key="2">
    <source>
        <dbReference type="ARBA" id="ARBA00022692"/>
    </source>
</evidence>
<keyword evidence="3 6" id="KW-1133">Transmembrane helix</keyword>
<feature type="compositionally biased region" description="Acidic residues" evidence="5">
    <location>
        <begin position="413"/>
        <end position="422"/>
    </location>
</feature>
<reference evidence="8" key="1">
    <citation type="submission" date="2025-08" db="UniProtKB">
        <authorList>
            <consortium name="RefSeq"/>
        </authorList>
    </citation>
    <scope>IDENTIFICATION</scope>
    <source>
        <tissue evidence="8">Sperm</tissue>
    </source>
</reference>
<evidence type="ECO:0000313" key="7">
    <source>
        <dbReference type="Proteomes" id="UP001318040"/>
    </source>
</evidence>
<feature type="transmembrane region" description="Helical" evidence="6">
    <location>
        <begin position="960"/>
        <end position="981"/>
    </location>
</feature>
<sequence length="1178" mass="126330">MSAEGEPGAVAGAGIGGAASDAAGDGGETGDLNAEPVAQAVPEGPEDRAVVESRDRERQAVFEEAGTRVGLPGGEAGPRGPQSRAATSEARAGPGEAGNGTMETGRREGQRRCEGTGDGTVDRETYTEDQDELKQIGDGPIEDCAGSPAPEARALEPENFAGAREPRDQTMESEEPEEQPGSEEPVHWDVDPKDQAGLGAPEDQAMTPEQDPEDQAGLGAPEDQTMTPEQDPEDQAGLGAPEDQAMTPEQDHEDQAGLGVTEDRPMMPEQDPEDQAGLGVTEDQAMTPEQDPEDQAGLGVTEDQAMTPEQDPEDQAGLGVTEDRPMMPEQDPEDQAGLGVTEDQAMMPEQDPEDQAGLGAPENRPLTPEQDPEDQAELGVQEDQTMTPEQDPEDQAGPDQTDDEATEHKGEIEDQAEPEEPEDRMMDSEDQIRPGDVENCTVESVKLEDQSGCSEEPKDQDINTEDHGLGRSIDQNMQSGDLEDQTVTRESEDRTVDPEIQVESEKADDRTVEPENLTGDEETKNQNTALGEQAKQEEPEDRICEPEEVSPEQLGEPTIDYGNRIAEPEALARQGHHGALTVPGHLVKLKERGDLVWPLEAEDLAGKPEEAGDELVEPIEFGDMAKPESVRTGSMGEHGNWRRDPMLGAWPKEPRIQGEPGDLIDVALDQDEPMNQPIEQGEPRGLTRPRDLGNQAIRSWDLIGPGEDGEKLLGMTEDPEDSLGSVDSGAHVYHVYARRWFVLAVLCLLNLSNALIWLSFAPIADKAATFFGISLAQVNWLAIVFLVACIPCGIVASWSMDSIGLRVTLVLGSWLNALGSVLRALSDHPLMPTALKGFPLLMTGQTLGALAQPFLLFAPTKLAAVWFPDSQRATANTLASMSNPLGILLANVLSPTIVYEADQMPMMLYLYCLPAVLACALATCGVCSGSPPTPPSLGATHPTGEPFWRSVKAVMTNKPYLVLFFCFGAGVALFTAFTTLLEQILCSRGYSDSFSGLCGALTIGFGIIGAGLVGFYVDRSKKFVEVAKINFCLAALAACVFAMVCGMREQEYVIAVACCVFGMFGFSIYPVCMELGVECTYPVGEATSSGILFISGQLQGVLYIVLMQVVARPLPATAVPTAVCHGNGMTPQDWTVSVLLFAGIAMLGACCMVVAFRTEYRRRKAEAVESSESEPLLV</sequence>
<organism evidence="7 8">
    <name type="scientific">Petromyzon marinus</name>
    <name type="common">Sea lamprey</name>
    <dbReference type="NCBI Taxonomy" id="7757"/>
    <lineage>
        <taxon>Eukaryota</taxon>
        <taxon>Metazoa</taxon>
        <taxon>Chordata</taxon>
        <taxon>Craniata</taxon>
        <taxon>Vertebrata</taxon>
        <taxon>Cyclostomata</taxon>
        <taxon>Hyperoartia</taxon>
        <taxon>Petromyzontiformes</taxon>
        <taxon>Petromyzontidae</taxon>
        <taxon>Petromyzon</taxon>
    </lineage>
</organism>
<feature type="transmembrane region" description="Helical" evidence="6">
    <location>
        <begin position="878"/>
        <end position="899"/>
    </location>
</feature>
<evidence type="ECO:0000313" key="8">
    <source>
        <dbReference type="RefSeq" id="XP_032806747.1"/>
    </source>
</evidence>
<dbReference type="InterPro" id="IPR011701">
    <property type="entry name" value="MFS"/>
</dbReference>
<feature type="transmembrane region" description="Helical" evidence="6">
    <location>
        <begin position="1052"/>
        <end position="1071"/>
    </location>
</feature>
<name>A0AAJ7SYC7_PETMA</name>
<feature type="compositionally biased region" description="Basic and acidic residues" evidence="5">
    <location>
        <begin position="486"/>
        <end position="513"/>
    </location>
</feature>
<dbReference type="Pfam" id="PF07690">
    <property type="entry name" value="MFS_1"/>
    <property type="match status" value="1"/>
</dbReference>
<feature type="transmembrane region" description="Helical" evidence="6">
    <location>
        <begin position="993"/>
        <end position="1017"/>
    </location>
</feature>
<keyword evidence="2 6" id="KW-0812">Transmembrane</keyword>
<feature type="transmembrane region" description="Helical" evidence="6">
    <location>
        <begin position="837"/>
        <end position="858"/>
    </location>
</feature>
<dbReference type="RefSeq" id="XP_032806747.1">
    <property type="nucleotide sequence ID" value="XM_032950856.1"/>
</dbReference>
<evidence type="ECO:0000256" key="3">
    <source>
        <dbReference type="ARBA" id="ARBA00022989"/>
    </source>
</evidence>
<protein>
    <submittedName>
        <fullName evidence="8">Solute carrier family 49 member A3</fullName>
    </submittedName>
</protein>
<dbReference type="GO" id="GO:0016020">
    <property type="term" value="C:membrane"/>
    <property type="evidence" value="ECO:0007669"/>
    <property type="project" value="UniProtKB-SubCell"/>
</dbReference>
<dbReference type="GO" id="GO:0022857">
    <property type="term" value="F:transmembrane transporter activity"/>
    <property type="evidence" value="ECO:0007669"/>
    <property type="project" value="InterPro"/>
</dbReference>
<feature type="compositionally biased region" description="Acidic residues" evidence="5">
    <location>
        <begin position="171"/>
        <end position="181"/>
    </location>
</feature>